<accession>A0ACC0IWS3</accession>
<sequence length="71" mass="8142">MTNSAITPTEQVPSILHNAAERTVLEWTFTNQTGSRSRVGFHYNFMHSFLKHNREPAVQTPHFSFKALARV</sequence>
<dbReference type="Proteomes" id="UP001060215">
    <property type="component" value="Chromosome 1"/>
</dbReference>
<gene>
    <name evidence="1" type="ORF">LOK49_LG01G02125</name>
</gene>
<proteinExistence type="predicted"/>
<protein>
    <submittedName>
        <fullName evidence="1">Uncharacterized protein</fullName>
    </submittedName>
</protein>
<name>A0ACC0IWS3_9ERIC</name>
<keyword evidence="2" id="KW-1185">Reference proteome</keyword>
<comment type="caution">
    <text evidence="1">The sequence shown here is derived from an EMBL/GenBank/DDBJ whole genome shotgun (WGS) entry which is preliminary data.</text>
</comment>
<evidence type="ECO:0000313" key="2">
    <source>
        <dbReference type="Proteomes" id="UP001060215"/>
    </source>
</evidence>
<dbReference type="EMBL" id="CM045758">
    <property type="protein sequence ID" value="KAI8029990.1"/>
    <property type="molecule type" value="Genomic_DNA"/>
</dbReference>
<evidence type="ECO:0000313" key="1">
    <source>
        <dbReference type="EMBL" id="KAI8029990.1"/>
    </source>
</evidence>
<reference evidence="1 2" key="1">
    <citation type="journal article" date="2022" name="Plant J.">
        <title>Chromosome-level genome of Camellia lanceoleosa provides a valuable resource for understanding genome evolution and self-incompatibility.</title>
        <authorList>
            <person name="Gong W."/>
            <person name="Xiao S."/>
            <person name="Wang L."/>
            <person name="Liao Z."/>
            <person name="Chang Y."/>
            <person name="Mo W."/>
            <person name="Hu G."/>
            <person name="Li W."/>
            <person name="Zhao G."/>
            <person name="Zhu H."/>
            <person name="Hu X."/>
            <person name="Ji K."/>
            <person name="Xiang X."/>
            <person name="Song Q."/>
            <person name="Yuan D."/>
            <person name="Jin S."/>
            <person name="Zhang L."/>
        </authorList>
    </citation>
    <scope>NUCLEOTIDE SEQUENCE [LARGE SCALE GENOMIC DNA]</scope>
    <source>
        <strain evidence="1">SQ_2022a</strain>
    </source>
</reference>
<organism evidence="1 2">
    <name type="scientific">Camellia lanceoleosa</name>
    <dbReference type="NCBI Taxonomy" id="1840588"/>
    <lineage>
        <taxon>Eukaryota</taxon>
        <taxon>Viridiplantae</taxon>
        <taxon>Streptophyta</taxon>
        <taxon>Embryophyta</taxon>
        <taxon>Tracheophyta</taxon>
        <taxon>Spermatophyta</taxon>
        <taxon>Magnoliopsida</taxon>
        <taxon>eudicotyledons</taxon>
        <taxon>Gunneridae</taxon>
        <taxon>Pentapetalae</taxon>
        <taxon>asterids</taxon>
        <taxon>Ericales</taxon>
        <taxon>Theaceae</taxon>
        <taxon>Camellia</taxon>
    </lineage>
</organism>